<dbReference type="Ensembl" id="ENSACLT00000094687.1">
    <property type="protein sequence ID" value="ENSACLP00000055350.1"/>
    <property type="gene ID" value="ENSACLG00000038874.1"/>
</dbReference>
<evidence type="ECO:0000313" key="3">
    <source>
        <dbReference type="Proteomes" id="UP000265100"/>
    </source>
</evidence>
<evidence type="ECO:0000313" key="2">
    <source>
        <dbReference type="Ensembl" id="ENSACLP00000055350.1"/>
    </source>
</evidence>
<dbReference type="InterPro" id="IPR036116">
    <property type="entry name" value="FN3_sf"/>
</dbReference>
<reference evidence="2" key="3">
    <citation type="submission" date="2025-08" db="UniProtKB">
        <authorList>
            <consortium name="Ensembl"/>
        </authorList>
    </citation>
    <scope>IDENTIFICATION</scope>
</reference>
<evidence type="ECO:0000259" key="1">
    <source>
        <dbReference type="PROSITE" id="PS50853"/>
    </source>
</evidence>
<organism evidence="2 3">
    <name type="scientific">Astatotilapia calliptera</name>
    <name type="common">Eastern happy</name>
    <name type="synonym">Chromis callipterus</name>
    <dbReference type="NCBI Taxonomy" id="8154"/>
    <lineage>
        <taxon>Eukaryota</taxon>
        <taxon>Metazoa</taxon>
        <taxon>Chordata</taxon>
        <taxon>Craniata</taxon>
        <taxon>Vertebrata</taxon>
        <taxon>Euteleostomi</taxon>
        <taxon>Actinopterygii</taxon>
        <taxon>Neopterygii</taxon>
        <taxon>Teleostei</taxon>
        <taxon>Neoteleostei</taxon>
        <taxon>Acanthomorphata</taxon>
        <taxon>Ovalentaria</taxon>
        <taxon>Cichlomorphae</taxon>
        <taxon>Cichliformes</taxon>
        <taxon>Cichlidae</taxon>
        <taxon>African cichlids</taxon>
        <taxon>Pseudocrenilabrinae</taxon>
        <taxon>Haplochromini</taxon>
        <taxon>Astatotilapia</taxon>
    </lineage>
</organism>
<dbReference type="InterPro" id="IPR013783">
    <property type="entry name" value="Ig-like_fold"/>
</dbReference>
<dbReference type="CDD" id="cd00063">
    <property type="entry name" value="FN3"/>
    <property type="match status" value="1"/>
</dbReference>
<name>A0AAX7TG83_ASTCA</name>
<reference evidence="3" key="2">
    <citation type="submission" date="2023-03" db="EMBL/GenBank/DDBJ databases">
        <authorList>
            <consortium name="Wellcome Sanger Institute Data Sharing"/>
        </authorList>
    </citation>
    <scope>NUCLEOTIDE SEQUENCE [LARGE SCALE GENOMIC DNA]</scope>
</reference>
<sequence length="606" mass="64802">MCARFSQTFCLIYITPCVPTNVSIHYNLSTARVMWNTASGAASYSVQAVSDRNLTVACNTSNTHCSLTALQCSHTYSITVMTQSLACNNTVSSAPYRLVTEPCPPTNVQSDLALGYVAYFDNQNGHYTSCMSTNTSCVVSGLMCGTVYSVWVKALGQQYNTPCLPRDMTVEVNCTSDNAVLVSWNGTYGTTNISLMAVVGGSLQTLCTTQQESCNMTSLSCGETYSLSINASNDQCSLSTQTLSNFTTRPCPPQRVAVNLQCSSRTAVLSWEERSNVELYTASAIKASGGEEKTCDSVTSSCQFSGLDCGEMYNFTVTGHNRGCCSQPSSAVFIHTEPCPPTNVSAEVLCESDEMKISWQEASGAESFLVTGSMCNGIPSSPTFFKTGGTFSTSYANYFNVYVLTVLFCFPFWDTAPCIPRGLATDAECGFDVGSVSWQPTDGAETYIAVATGLDGHTHRCISNTASCTWSDLHCGEEYSVVVRAKSNNCTSLPSNISVQTWPCKPIGVSASQDCLTSIAVVTWQPSNGSDVYTATMQTDTGVSKMCMSDTNKCSFLDLMCGQNFSVSVTASNQQCDVTSGPATSLQSGEDCMATRAGNAGFHCYI</sequence>
<protein>
    <recommendedName>
        <fullName evidence="1">Fibronectin type-III domain-containing protein</fullName>
    </recommendedName>
</protein>
<reference evidence="2" key="4">
    <citation type="submission" date="2025-09" db="UniProtKB">
        <authorList>
            <consortium name="Ensembl"/>
        </authorList>
    </citation>
    <scope>IDENTIFICATION</scope>
</reference>
<dbReference type="SUPFAM" id="SSF49265">
    <property type="entry name" value="Fibronectin type III"/>
    <property type="match status" value="4"/>
</dbReference>
<dbReference type="PANTHER" id="PTHR47135">
    <property type="entry name" value="FIBRONECTIN TYPE III DOMAIN-CONTAINING PROTEIN 7"/>
    <property type="match status" value="1"/>
</dbReference>
<accession>A0AAX7TG83</accession>
<dbReference type="Gene3D" id="2.60.40.10">
    <property type="entry name" value="Immunoglobulins"/>
    <property type="match status" value="2"/>
</dbReference>
<feature type="domain" description="Fibronectin type-III" evidence="1">
    <location>
        <begin position="252"/>
        <end position="339"/>
    </location>
</feature>
<dbReference type="PANTHER" id="PTHR47135:SF1">
    <property type="entry name" value="FIBRONECTIN TYPE III DOMAIN-CONTAINING PROTEIN 7"/>
    <property type="match status" value="1"/>
</dbReference>
<keyword evidence="3" id="KW-1185">Reference proteome</keyword>
<dbReference type="AlphaFoldDB" id="A0AAX7TG83"/>
<dbReference type="PROSITE" id="PS50853">
    <property type="entry name" value="FN3"/>
    <property type="match status" value="1"/>
</dbReference>
<dbReference type="InterPro" id="IPR003961">
    <property type="entry name" value="FN3_dom"/>
</dbReference>
<dbReference type="GeneTree" id="ENSGT00390000004674"/>
<dbReference type="Pfam" id="PF00041">
    <property type="entry name" value="fn3"/>
    <property type="match status" value="1"/>
</dbReference>
<reference evidence="2 3" key="1">
    <citation type="submission" date="2018-05" db="EMBL/GenBank/DDBJ databases">
        <authorList>
            <person name="Datahose"/>
        </authorList>
    </citation>
    <scope>NUCLEOTIDE SEQUENCE</scope>
</reference>
<proteinExistence type="predicted"/>
<dbReference type="Proteomes" id="UP000265100">
    <property type="component" value="Chromosome 18"/>
</dbReference>